<dbReference type="RefSeq" id="WP_095498883.1">
    <property type="nucleotide sequence ID" value="NZ_BSPO01000002.1"/>
</dbReference>
<evidence type="ECO:0000256" key="1">
    <source>
        <dbReference type="SAM" id="Phobius"/>
    </source>
</evidence>
<keyword evidence="2" id="KW-0732">Signal</keyword>
<keyword evidence="1" id="KW-0472">Membrane</keyword>
<reference evidence="3 4" key="1">
    <citation type="journal article" date="2014" name="Int. J. Syst. Evol. Microbiol.">
        <title>Complete genome sequence of Corynebacterium casei LMG S-19264T (=DSM 44701T), isolated from a smear-ripened cheese.</title>
        <authorList>
            <consortium name="US DOE Joint Genome Institute (JGI-PGF)"/>
            <person name="Walter F."/>
            <person name="Albersmeier A."/>
            <person name="Kalinowski J."/>
            <person name="Ruckert C."/>
        </authorList>
    </citation>
    <scope>NUCLEOTIDE SEQUENCE [LARGE SCALE GENOMIC DNA]</scope>
    <source>
        <strain evidence="3 4">NBRC 112785</strain>
    </source>
</reference>
<accession>A0AA37TQD2</accession>
<evidence type="ECO:0000313" key="3">
    <source>
        <dbReference type="EMBL" id="GLS82696.1"/>
    </source>
</evidence>
<feature type="signal peptide" evidence="2">
    <location>
        <begin position="1"/>
        <end position="29"/>
    </location>
</feature>
<organism evidence="3 4">
    <name type="scientific">Paraferrimonas haliotis</name>
    <dbReference type="NCBI Taxonomy" id="2013866"/>
    <lineage>
        <taxon>Bacteria</taxon>
        <taxon>Pseudomonadati</taxon>
        <taxon>Pseudomonadota</taxon>
        <taxon>Gammaproteobacteria</taxon>
        <taxon>Alteromonadales</taxon>
        <taxon>Ferrimonadaceae</taxon>
        <taxon>Paraferrimonas</taxon>
    </lineage>
</organism>
<feature type="transmembrane region" description="Helical" evidence="1">
    <location>
        <begin position="97"/>
        <end position="115"/>
    </location>
</feature>
<dbReference type="AlphaFoldDB" id="A0AA37TQD2"/>
<dbReference type="Proteomes" id="UP001157439">
    <property type="component" value="Unassembled WGS sequence"/>
</dbReference>
<evidence type="ECO:0000256" key="2">
    <source>
        <dbReference type="SAM" id="SignalP"/>
    </source>
</evidence>
<protein>
    <submittedName>
        <fullName evidence="3">Uncharacterized protein</fullName>
    </submittedName>
</protein>
<gene>
    <name evidence="3" type="ORF">GCM10007894_06730</name>
</gene>
<feature type="chain" id="PRO_5041449110" evidence="2">
    <location>
        <begin position="30"/>
        <end position="146"/>
    </location>
</feature>
<keyword evidence="4" id="KW-1185">Reference proteome</keyword>
<proteinExistence type="predicted"/>
<keyword evidence="1" id="KW-0812">Transmembrane</keyword>
<comment type="caution">
    <text evidence="3">The sequence shown here is derived from an EMBL/GenBank/DDBJ whole genome shotgun (WGS) entry which is preliminary data.</text>
</comment>
<name>A0AA37TQD2_9GAMM</name>
<keyword evidence="1" id="KW-1133">Transmembrane helix</keyword>
<sequence length="146" mass="15732">MPYRNVINFAKMVLLLSAVALMQLASAQANNQASIEGATTEDAKVNSAESVIANMPSTAKLAEQVADNSDSLPYDKSLEWTKAGLFEESQDIGSNSLFLLVSLSLILTLCIHYGGRVFARLHPNQSQAAIHSILLSWIKPIKGCPS</sequence>
<dbReference type="EMBL" id="BSPO01000002">
    <property type="protein sequence ID" value="GLS82696.1"/>
    <property type="molecule type" value="Genomic_DNA"/>
</dbReference>
<evidence type="ECO:0000313" key="4">
    <source>
        <dbReference type="Proteomes" id="UP001157439"/>
    </source>
</evidence>